<protein>
    <recommendedName>
        <fullName evidence="1">Alpha/beta hydrolase fold-3 domain-containing protein</fullName>
    </recommendedName>
</protein>
<evidence type="ECO:0000259" key="1">
    <source>
        <dbReference type="Pfam" id="PF07859"/>
    </source>
</evidence>
<sequence>MAYHSDQYALDATPLLNECIETLQVAINQDLLGNGKPLHKLKDVLVSAEDILHRHLRFLLEREPKQLVNGDSKFLSGSENIMDTLSALEHLLEEKRRQAKLSTPLLSGSHPQDPLAHGHYSSRSATGTMMFQLIVALQLCLLRLSDYVMTGDHLPSGRNSGGQFVFRGAWILCSGIAASIAVSRPERRGPIVAKLKTKETVLALGGLVFCKLIHSKVKALYIRDKIWKSTVEIEEWIRQWEAVRPRDEEEHEENFQQESMYIDHQSRRLIEYAAQRAPSSSTWQYSEGEIRFLMLKRFMDVYYASVSTAIDTKSTSYWQLPLVTGAAASFYSLTGASRKATEAVTSSSHDLIQHAWGMVSIPAVKGLMSQASKFIKGASVVDRITICGVSCFVLSREPAPELGAAIRKQRGGHQSALASKLSTIEEAEESVHEEAKSASPTNKKFAGSCGSFRQRDIIFHLTGGGFFSHIIGSDLPYLLDWSASTGAVVICPEYALLPKHAFPVALNQIAAVYSTLVNGNAAAELGFEVNRIVVTGESTGGNLAAALCVKIIEAGLRSEEKSFSESTGVELPRLPDSMMLSCAALNLSLEISYSRVIGKEDPVLPSGLIAAISDAYLPKGADKTQPLASPIFASDTVLRLFPPVMLFAGSTDPLLDDSVVFNGRLRSLGVQSELRAVRNVPHAYWGLGTAGFPEALQVQQECQAWLSRAFRDSSNAYNNMSPSL</sequence>
<dbReference type="EMBL" id="CAKOGP040000946">
    <property type="protein sequence ID" value="CAJ1940721.1"/>
    <property type="molecule type" value="Genomic_DNA"/>
</dbReference>
<dbReference type="GO" id="GO:0005829">
    <property type="term" value="C:cytosol"/>
    <property type="evidence" value="ECO:0007669"/>
    <property type="project" value="TreeGrafter"/>
</dbReference>
<dbReference type="Gene3D" id="3.40.50.1820">
    <property type="entry name" value="alpha/beta hydrolase"/>
    <property type="match status" value="1"/>
</dbReference>
<comment type="caution">
    <text evidence="2">The sequence shown here is derived from an EMBL/GenBank/DDBJ whole genome shotgun (WGS) entry which is preliminary data.</text>
</comment>
<reference evidence="2" key="1">
    <citation type="submission" date="2023-08" db="EMBL/GenBank/DDBJ databases">
        <authorList>
            <person name="Audoor S."/>
            <person name="Bilcke G."/>
        </authorList>
    </citation>
    <scope>NUCLEOTIDE SEQUENCE</scope>
</reference>
<dbReference type="GO" id="GO:0004806">
    <property type="term" value="F:triacylglycerol lipase activity"/>
    <property type="evidence" value="ECO:0007669"/>
    <property type="project" value="TreeGrafter"/>
</dbReference>
<dbReference type="InterPro" id="IPR013094">
    <property type="entry name" value="AB_hydrolase_3"/>
</dbReference>
<keyword evidence="3" id="KW-1185">Reference proteome</keyword>
<dbReference type="PANTHER" id="PTHR23025:SF3">
    <property type="entry name" value="HORMONE-SENSITIVE LIPASE"/>
    <property type="match status" value="1"/>
</dbReference>
<dbReference type="InterPro" id="IPR029058">
    <property type="entry name" value="AB_hydrolase_fold"/>
</dbReference>
<dbReference type="Pfam" id="PF07859">
    <property type="entry name" value="Abhydrolase_3"/>
    <property type="match status" value="1"/>
</dbReference>
<dbReference type="PANTHER" id="PTHR23025">
    <property type="entry name" value="TRIACYLGLYCEROL LIPASE"/>
    <property type="match status" value="1"/>
</dbReference>
<name>A0AAD2CNP4_9STRA</name>
<dbReference type="GO" id="GO:0019433">
    <property type="term" value="P:triglyceride catabolic process"/>
    <property type="evidence" value="ECO:0007669"/>
    <property type="project" value="TreeGrafter"/>
</dbReference>
<evidence type="ECO:0000313" key="2">
    <source>
        <dbReference type="EMBL" id="CAJ1940721.1"/>
    </source>
</evidence>
<gene>
    <name evidence="2" type="ORF">CYCCA115_LOCUS7187</name>
</gene>
<organism evidence="2 3">
    <name type="scientific">Cylindrotheca closterium</name>
    <dbReference type="NCBI Taxonomy" id="2856"/>
    <lineage>
        <taxon>Eukaryota</taxon>
        <taxon>Sar</taxon>
        <taxon>Stramenopiles</taxon>
        <taxon>Ochrophyta</taxon>
        <taxon>Bacillariophyta</taxon>
        <taxon>Bacillariophyceae</taxon>
        <taxon>Bacillariophycidae</taxon>
        <taxon>Bacillariales</taxon>
        <taxon>Bacillariaceae</taxon>
        <taxon>Cylindrotheca</taxon>
    </lineage>
</organism>
<proteinExistence type="predicted"/>
<dbReference type="AlphaFoldDB" id="A0AAD2CNP4"/>
<accession>A0AAD2CNP4</accession>
<dbReference type="GO" id="GO:0004771">
    <property type="term" value="F:sterol ester esterase activity"/>
    <property type="evidence" value="ECO:0007669"/>
    <property type="project" value="TreeGrafter"/>
</dbReference>
<feature type="domain" description="Alpha/beta hydrolase fold-3" evidence="1">
    <location>
        <begin position="459"/>
        <end position="685"/>
    </location>
</feature>
<evidence type="ECO:0000313" key="3">
    <source>
        <dbReference type="Proteomes" id="UP001295423"/>
    </source>
</evidence>
<dbReference type="Proteomes" id="UP001295423">
    <property type="component" value="Unassembled WGS sequence"/>
</dbReference>
<dbReference type="SUPFAM" id="SSF53474">
    <property type="entry name" value="alpha/beta-Hydrolases"/>
    <property type="match status" value="1"/>
</dbReference>